<keyword evidence="3" id="KW-0472">Membrane</keyword>
<feature type="chain" id="PRO_5038745026" evidence="6">
    <location>
        <begin position="31"/>
        <end position="574"/>
    </location>
</feature>
<proteinExistence type="predicted"/>
<dbReference type="SUPFAM" id="SSF53850">
    <property type="entry name" value="Periplasmic binding protein-like II"/>
    <property type="match status" value="1"/>
</dbReference>
<feature type="signal peptide" evidence="6">
    <location>
        <begin position="1"/>
        <end position="30"/>
    </location>
</feature>
<dbReference type="AlphaFoldDB" id="A0A859DUC8"/>
<sequence length="574" mass="63417">MGGSVMKRKHIVKRSVAFALAASLAVGLSACGGSTPSASSKPATASKVTNPMAKYDQPIVVNTGRQTATNARLPKGDTYENNEYTRILKEKLNIVIKDAFEANGADYDRQVSLAVASSSLPDMMLVNHNDLKEMVDNDQIMDLSDVYNQYASDKIKEIYNSFKDVYDGGAFKKCTFDGKIMAMPDVGGDAGSNAAWIRQDWADKLGIKLDPDGDGCLTPDELKNVAKQFIAKDPGKTGKPVGIPVQQFPTDGSNDGGSFTLTGIANSFNAFPKHWQKDKDGKIVYGSLTNETKEFLTTMASWFKEGILDPQTGTRTWNDCQGLLVNNQSGIAFGPWHMPDWCFNLVKEKDPNAEFRCYAIADKNGKVNFMHVSPSDKYLVVRKGYQHPEAVMKILNLFYDTLNGKDAAKAMPNISKAMQMDNSTKPVNMEILDAKLNLRSYEQISAAVKDPSKVNDIDMAEDRMIVTEINEYNKNKKSAPVEDWSHYTSRMFGLGLYYKLTEKNLFNWQVPGFTGTTDSMESMWTNLDKLESENVIKIITGAAQPNSFDKFVSDWKAQGGSQITSEVESQASGK</sequence>
<evidence type="ECO:0000259" key="7">
    <source>
        <dbReference type="PROSITE" id="PS50222"/>
    </source>
</evidence>
<dbReference type="KEGG" id="clf:GJQ69_03475"/>
<evidence type="ECO:0000256" key="4">
    <source>
        <dbReference type="ARBA" id="ARBA00023139"/>
    </source>
</evidence>
<dbReference type="InterPro" id="IPR050490">
    <property type="entry name" value="Bact_solute-bd_prot1"/>
</dbReference>
<feature type="domain" description="EF-hand" evidence="7">
    <location>
        <begin position="208"/>
        <end position="232"/>
    </location>
</feature>
<dbReference type="EMBL" id="CP046051">
    <property type="protein sequence ID" value="QKN23621.1"/>
    <property type="molecule type" value="Genomic_DNA"/>
</dbReference>
<dbReference type="InterPro" id="IPR002048">
    <property type="entry name" value="EF_hand_dom"/>
</dbReference>
<protein>
    <submittedName>
        <fullName evidence="8">Extracellular solute-binding protein</fullName>
    </submittedName>
</protein>
<dbReference type="Gene3D" id="3.40.190.10">
    <property type="entry name" value="Periplasmic binding protein-like II"/>
    <property type="match status" value="2"/>
</dbReference>
<dbReference type="PROSITE" id="PS00018">
    <property type="entry name" value="EF_HAND_1"/>
    <property type="match status" value="1"/>
</dbReference>
<evidence type="ECO:0000256" key="3">
    <source>
        <dbReference type="ARBA" id="ARBA00023136"/>
    </source>
</evidence>
<reference evidence="8 9" key="1">
    <citation type="submission" date="2019-11" db="EMBL/GenBank/DDBJ databases">
        <authorList>
            <person name="Ren C."/>
            <person name="Wang H."/>
            <person name="Xu Y."/>
        </authorList>
    </citation>
    <scope>NUCLEOTIDE SEQUENCE [LARGE SCALE GENOMIC DNA]</scope>
    <source>
        <strain evidence="8 9">LBM 19010</strain>
    </source>
</reference>
<dbReference type="InterPro" id="IPR006059">
    <property type="entry name" value="SBP"/>
</dbReference>
<accession>A0A859DUC8</accession>
<keyword evidence="5" id="KW-0449">Lipoprotein</keyword>
<organism evidence="8 9">
    <name type="scientific">Caproicibacterium lactatifermentans</name>
    <dbReference type="NCBI Taxonomy" id="2666138"/>
    <lineage>
        <taxon>Bacteria</taxon>
        <taxon>Bacillati</taxon>
        <taxon>Bacillota</taxon>
        <taxon>Clostridia</taxon>
        <taxon>Eubacteriales</taxon>
        <taxon>Oscillospiraceae</taxon>
        <taxon>Caproicibacterium</taxon>
    </lineage>
</organism>
<keyword evidence="2 6" id="KW-0732">Signal</keyword>
<dbReference type="GO" id="GO:0005509">
    <property type="term" value="F:calcium ion binding"/>
    <property type="evidence" value="ECO:0007669"/>
    <property type="project" value="InterPro"/>
</dbReference>
<evidence type="ECO:0000256" key="5">
    <source>
        <dbReference type="ARBA" id="ARBA00023288"/>
    </source>
</evidence>
<keyword evidence="1" id="KW-1003">Cell membrane</keyword>
<evidence type="ECO:0000256" key="1">
    <source>
        <dbReference type="ARBA" id="ARBA00022475"/>
    </source>
</evidence>
<evidence type="ECO:0000313" key="9">
    <source>
        <dbReference type="Proteomes" id="UP000501316"/>
    </source>
</evidence>
<dbReference type="Pfam" id="PF01547">
    <property type="entry name" value="SBP_bac_1"/>
    <property type="match status" value="1"/>
</dbReference>
<gene>
    <name evidence="8" type="ORF">GJQ69_03475</name>
</gene>
<dbReference type="PANTHER" id="PTHR43649:SF33">
    <property type="entry name" value="POLYGALACTURONAN_RHAMNOGALACTURONAN-BINDING PROTEIN YTCQ"/>
    <property type="match status" value="1"/>
</dbReference>
<dbReference type="Proteomes" id="UP000501316">
    <property type="component" value="Chromosome"/>
</dbReference>
<name>A0A859DUC8_9FIRM</name>
<evidence type="ECO:0000256" key="2">
    <source>
        <dbReference type="ARBA" id="ARBA00022729"/>
    </source>
</evidence>
<dbReference type="PANTHER" id="PTHR43649">
    <property type="entry name" value="ARABINOSE-BINDING PROTEIN-RELATED"/>
    <property type="match status" value="1"/>
</dbReference>
<evidence type="ECO:0000256" key="6">
    <source>
        <dbReference type="SAM" id="SignalP"/>
    </source>
</evidence>
<evidence type="ECO:0000313" key="8">
    <source>
        <dbReference type="EMBL" id="QKN23621.1"/>
    </source>
</evidence>
<keyword evidence="4" id="KW-0564">Palmitate</keyword>
<dbReference type="InterPro" id="IPR018247">
    <property type="entry name" value="EF_Hand_1_Ca_BS"/>
</dbReference>
<dbReference type="PROSITE" id="PS51257">
    <property type="entry name" value="PROKAR_LIPOPROTEIN"/>
    <property type="match status" value="1"/>
</dbReference>
<dbReference type="PROSITE" id="PS50222">
    <property type="entry name" value="EF_HAND_2"/>
    <property type="match status" value="1"/>
</dbReference>